<evidence type="ECO:0000256" key="1">
    <source>
        <dbReference type="SAM" id="Phobius"/>
    </source>
</evidence>
<dbReference type="STRING" id="420404.SAMN05421793_1333"/>
<dbReference type="RefSeq" id="WP_089770535.1">
    <property type="nucleotide sequence ID" value="NZ_DAMACK010000004.1"/>
</dbReference>
<dbReference type="EMBL" id="FNWX01000033">
    <property type="protein sequence ID" value="SEH80569.1"/>
    <property type="molecule type" value="Genomic_DNA"/>
</dbReference>
<gene>
    <name evidence="2" type="ORF">SAMN05421793_1333</name>
</gene>
<accession>A0A1H6KY28</accession>
<keyword evidence="1" id="KW-0812">Transmembrane</keyword>
<dbReference type="Proteomes" id="UP000198555">
    <property type="component" value="Unassembled WGS sequence"/>
</dbReference>
<keyword evidence="3" id="KW-1185">Reference proteome</keyword>
<proteinExistence type="predicted"/>
<dbReference type="AlphaFoldDB" id="A0A1H6KY28"/>
<protein>
    <submittedName>
        <fullName evidence="2">Uncharacterized protein</fullName>
    </submittedName>
</protein>
<feature type="transmembrane region" description="Helical" evidence="1">
    <location>
        <begin position="12"/>
        <end position="29"/>
    </location>
</feature>
<keyword evidence="1" id="KW-0472">Membrane</keyword>
<sequence>MNEFLNFFENNYEWLFSGILSSVIFWILGNKNGYKKAVNQSMKLGNNSKGIQVGGNAKINSSNND</sequence>
<reference evidence="3" key="1">
    <citation type="submission" date="2016-10" db="EMBL/GenBank/DDBJ databases">
        <authorList>
            <person name="Varghese N."/>
            <person name="Submissions S."/>
        </authorList>
    </citation>
    <scope>NUCLEOTIDE SEQUENCE [LARGE SCALE GENOMIC DNA]</scope>
    <source>
        <strain evidence="3">DSM 19326</strain>
    </source>
</reference>
<evidence type="ECO:0000313" key="3">
    <source>
        <dbReference type="Proteomes" id="UP000198555"/>
    </source>
</evidence>
<keyword evidence="1" id="KW-1133">Transmembrane helix</keyword>
<name>A0A1H6KY28_9FLAO</name>
<evidence type="ECO:0000313" key="2">
    <source>
        <dbReference type="EMBL" id="SEH80569.1"/>
    </source>
</evidence>
<organism evidence="2 3">
    <name type="scientific">Epilithonimonas hominis</name>
    <dbReference type="NCBI Taxonomy" id="420404"/>
    <lineage>
        <taxon>Bacteria</taxon>
        <taxon>Pseudomonadati</taxon>
        <taxon>Bacteroidota</taxon>
        <taxon>Flavobacteriia</taxon>
        <taxon>Flavobacteriales</taxon>
        <taxon>Weeksellaceae</taxon>
        <taxon>Chryseobacterium group</taxon>
        <taxon>Epilithonimonas</taxon>
    </lineage>
</organism>